<keyword evidence="8 10" id="KW-0560">Oxidoreductase</keyword>
<dbReference type="SUPFAM" id="SSF56425">
    <property type="entry name" value="Succinate dehydrogenase/fumarate reductase flavoprotein, catalytic domain"/>
    <property type="match status" value="1"/>
</dbReference>
<dbReference type="InterPro" id="IPR036188">
    <property type="entry name" value="FAD/NAD-bd_sf"/>
</dbReference>
<dbReference type="Gene3D" id="1.20.58.100">
    <property type="entry name" value="Fumarate reductase/succinate dehydrogenase flavoprotein-like, C-terminal domain"/>
    <property type="match status" value="1"/>
</dbReference>
<dbReference type="FunFam" id="3.90.700.10:FF:000002">
    <property type="entry name" value="L-aspartate oxidase"/>
    <property type="match status" value="1"/>
</dbReference>
<evidence type="ECO:0000256" key="2">
    <source>
        <dbReference type="ARBA" id="ARBA00004950"/>
    </source>
</evidence>
<feature type="non-terminal residue" evidence="10">
    <location>
        <position position="491"/>
    </location>
</feature>
<proteinExistence type="inferred from homology"/>
<dbReference type="EC" id="1.4.3.16" evidence="4"/>
<dbReference type="SUPFAM" id="SSF46977">
    <property type="entry name" value="Succinate dehydrogenase/fumarate reductase flavoprotein C-terminal domain"/>
    <property type="match status" value="1"/>
</dbReference>
<evidence type="ECO:0000256" key="4">
    <source>
        <dbReference type="ARBA" id="ARBA00012173"/>
    </source>
</evidence>
<dbReference type="EMBL" id="UOGB01000116">
    <property type="protein sequence ID" value="VAX18559.1"/>
    <property type="molecule type" value="Genomic_DNA"/>
</dbReference>
<evidence type="ECO:0000259" key="9">
    <source>
        <dbReference type="Pfam" id="PF00890"/>
    </source>
</evidence>
<dbReference type="Pfam" id="PF00890">
    <property type="entry name" value="FAD_binding_2"/>
    <property type="match status" value="1"/>
</dbReference>
<dbReference type="Gene3D" id="3.50.50.60">
    <property type="entry name" value="FAD/NAD(P)-binding domain"/>
    <property type="match status" value="1"/>
</dbReference>
<accession>A0A3B1BKR5</accession>
<keyword evidence="5" id="KW-0285">Flavoprotein</keyword>
<dbReference type="NCBIfam" id="TIGR00551">
    <property type="entry name" value="nadB"/>
    <property type="match status" value="1"/>
</dbReference>
<dbReference type="GO" id="GO:0034628">
    <property type="term" value="P:'de novo' NAD+ biosynthetic process from L-aspartate"/>
    <property type="evidence" value="ECO:0007669"/>
    <property type="project" value="TreeGrafter"/>
</dbReference>
<dbReference type="UniPathway" id="UPA00253">
    <property type="reaction ID" value="UER00326"/>
</dbReference>
<gene>
    <name evidence="10" type="ORF">MNBD_NITROSPINAE03-1925</name>
</gene>
<evidence type="ECO:0000256" key="3">
    <source>
        <dbReference type="ARBA" id="ARBA00008562"/>
    </source>
</evidence>
<dbReference type="SUPFAM" id="SSF51905">
    <property type="entry name" value="FAD/NAD(P)-binding domain"/>
    <property type="match status" value="1"/>
</dbReference>
<keyword evidence="7" id="KW-0274">FAD</keyword>
<sequence length="491" mass="53250">MDRVKADFLVIGSGIAGLSLALKLSETGQVALITKKELAESNTNYAQGGIAAALASSDSFESHIADTLKAGRGLCHENAVRLLVENGPRMIHELIDYGVNFSVSQQDGASLDLGKEGGHSHRRIAHAKDFTGAEIERALIENARSQPNISIFENHMGVDFLTTSKLGAVKVAGHLKNNRCLGAYVIDRTSSDIIPFEAGATILATGGVGKVYLYTSNPDIASGDGIAMARRAGAKVANMEFMQFHPTCLYHPQAKSFLISEAVRGEGAKLKLKDGSTFMDSYSKMGSLAPRDVVARAIDHEMKKRGDDSVFLDTTMIDPAIFPARFPHIYKNLLKYGFDPTKQMIPVVPAAHYMCGGVSVDENAITSIPGLFVVGETAHTGVHGANRLASNSLLEAVVFSRFAARSAVEFVENGGAADGAADIPAWDYGVAVDADEQVVITHLWDEIRRLMWNYVGIARTDKRLQRAKSRIELIEREINSYYWDFVVTTDL</sequence>
<dbReference type="InterPro" id="IPR037099">
    <property type="entry name" value="Fum_R/Succ_DH_flav-like_C_sf"/>
</dbReference>
<evidence type="ECO:0000256" key="5">
    <source>
        <dbReference type="ARBA" id="ARBA00022630"/>
    </source>
</evidence>
<evidence type="ECO:0000256" key="7">
    <source>
        <dbReference type="ARBA" id="ARBA00022827"/>
    </source>
</evidence>
<dbReference type="PANTHER" id="PTHR42716:SF2">
    <property type="entry name" value="L-ASPARTATE OXIDASE, CHLOROPLASTIC"/>
    <property type="match status" value="1"/>
</dbReference>
<dbReference type="InterPro" id="IPR005288">
    <property type="entry name" value="NadB"/>
</dbReference>
<dbReference type="GO" id="GO:0008734">
    <property type="term" value="F:L-aspartate oxidase activity"/>
    <property type="evidence" value="ECO:0007669"/>
    <property type="project" value="UniProtKB-EC"/>
</dbReference>
<comment type="cofactor">
    <cofactor evidence="1">
        <name>FAD</name>
        <dbReference type="ChEBI" id="CHEBI:57692"/>
    </cofactor>
</comment>
<evidence type="ECO:0000256" key="1">
    <source>
        <dbReference type="ARBA" id="ARBA00001974"/>
    </source>
</evidence>
<dbReference type="PANTHER" id="PTHR42716">
    <property type="entry name" value="L-ASPARTATE OXIDASE"/>
    <property type="match status" value="1"/>
</dbReference>
<evidence type="ECO:0000256" key="8">
    <source>
        <dbReference type="ARBA" id="ARBA00023002"/>
    </source>
</evidence>
<dbReference type="PRINTS" id="PR00368">
    <property type="entry name" value="FADPNR"/>
</dbReference>
<protein>
    <recommendedName>
        <fullName evidence="4">L-aspartate oxidase</fullName>
        <ecNumber evidence="4">1.4.3.16</ecNumber>
    </recommendedName>
</protein>
<dbReference type="InterPro" id="IPR003953">
    <property type="entry name" value="FAD-dep_OxRdtase_2_FAD-bd"/>
</dbReference>
<reference evidence="10" key="1">
    <citation type="submission" date="2018-06" db="EMBL/GenBank/DDBJ databases">
        <authorList>
            <person name="Zhirakovskaya E."/>
        </authorList>
    </citation>
    <scope>NUCLEOTIDE SEQUENCE</scope>
</reference>
<dbReference type="Gene3D" id="3.90.700.10">
    <property type="entry name" value="Succinate dehydrogenase/fumarate reductase flavoprotein, catalytic domain"/>
    <property type="match status" value="1"/>
</dbReference>
<evidence type="ECO:0000313" key="10">
    <source>
        <dbReference type="EMBL" id="VAX18559.1"/>
    </source>
</evidence>
<dbReference type="AlphaFoldDB" id="A0A3B1BKR5"/>
<feature type="domain" description="FAD-dependent oxidoreductase 2 FAD-binding" evidence="9">
    <location>
        <begin position="7"/>
        <end position="393"/>
    </location>
</feature>
<keyword evidence="6" id="KW-0662">Pyridine nucleotide biosynthesis</keyword>
<name>A0A3B1BKR5_9ZZZZ</name>
<evidence type="ECO:0000256" key="6">
    <source>
        <dbReference type="ARBA" id="ARBA00022642"/>
    </source>
</evidence>
<comment type="pathway">
    <text evidence="2">Cofactor biosynthesis; NAD(+) biosynthesis; iminoaspartate from L-aspartate (oxidase route): step 1/1.</text>
</comment>
<dbReference type="InterPro" id="IPR027477">
    <property type="entry name" value="Succ_DH/fumarate_Rdtase_cat_sf"/>
</dbReference>
<organism evidence="10">
    <name type="scientific">hydrothermal vent metagenome</name>
    <dbReference type="NCBI Taxonomy" id="652676"/>
    <lineage>
        <taxon>unclassified sequences</taxon>
        <taxon>metagenomes</taxon>
        <taxon>ecological metagenomes</taxon>
    </lineage>
</organism>
<dbReference type="NCBIfam" id="NF006567">
    <property type="entry name" value="PRK09077.1"/>
    <property type="match status" value="1"/>
</dbReference>
<comment type="similarity">
    <text evidence="3">Belongs to the FAD-dependent oxidoreductase 2 family. NadB subfamily.</text>
</comment>